<dbReference type="EMBL" id="NBBI01000001">
    <property type="protein sequence ID" value="OWK33886.1"/>
    <property type="molecule type" value="Genomic_DNA"/>
</dbReference>
<name>A0A245ZVW2_9SPHN</name>
<gene>
    <name evidence="1" type="ORF">SPDO_07750</name>
</gene>
<dbReference type="Proteomes" id="UP000197290">
    <property type="component" value="Unassembled WGS sequence"/>
</dbReference>
<dbReference type="RefSeq" id="WP_088366076.1">
    <property type="nucleotide sequence ID" value="NZ_NBBI01000001.1"/>
</dbReference>
<reference evidence="1 2" key="1">
    <citation type="submission" date="2017-03" db="EMBL/GenBank/DDBJ databases">
        <title>Genome sequence of Sphingomonas dokdonensis DSM 21029.</title>
        <authorList>
            <person name="Poehlein A."/>
            <person name="Wuebbeler J.H."/>
            <person name="Steinbuechel A."/>
            <person name="Daniel R."/>
        </authorList>
    </citation>
    <scope>NUCLEOTIDE SEQUENCE [LARGE SCALE GENOMIC DNA]</scope>
    <source>
        <strain evidence="1 2">DSM 21029</strain>
    </source>
</reference>
<protein>
    <submittedName>
        <fullName evidence="1">Uncharacterized protein</fullName>
    </submittedName>
</protein>
<evidence type="ECO:0000313" key="1">
    <source>
        <dbReference type="EMBL" id="OWK33886.1"/>
    </source>
</evidence>
<evidence type="ECO:0000313" key="2">
    <source>
        <dbReference type="Proteomes" id="UP000197290"/>
    </source>
</evidence>
<accession>A0A245ZVW2</accession>
<dbReference type="AlphaFoldDB" id="A0A245ZVW2"/>
<dbReference type="OrthoDB" id="7595402at2"/>
<keyword evidence="2" id="KW-1185">Reference proteome</keyword>
<proteinExistence type="predicted"/>
<organism evidence="1 2">
    <name type="scientific">Sphingomonas dokdonensis</name>
    <dbReference type="NCBI Taxonomy" id="344880"/>
    <lineage>
        <taxon>Bacteria</taxon>
        <taxon>Pseudomonadati</taxon>
        <taxon>Pseudomonadota</taxon>
        <taxon>Alphaproteobacteria</taxon>
        <taxon>Sphingomonadales</taxon>
        <taxon>Sphingomonadaceae</taxon>
        <taxon>Sphingomonas</taxon>
    </lineage>
</organism>
<comment type="caution">
    <text evidence="1">The sequence shown here is derived from an EMBL/GenBank/DDBJ whole genome shotgun (WGS) entry which is preliminary data.</text>
</comment>
<sequence>MIALLLALAAADPPKTVTSIDGLPLGGLPPQSLPTEGCAAYLFSAGKTRALAAVASAQAGILRVSIGGTPIDLVRTTQSGSAGYGFAGVTQYTGGGAAATLDLSIQTQRSLTQGAVIDQATLRIDRSGEDTIILPLAGLIGCAQQAS</sequence>